<evidence type="ECO:0008006" key="3">
    <source>
        <dbReference type="Google" id="ProtNLM"/>
    </source>
</evidence>
<comment type="caution">
    <text evidence="1">The sequence shown here is derived from an EMBL/GenBank/DDBJ whole genome shotgun (WGS) entry which is preliminary data.</text>
</comment>
<sequence>MVRAPLPAESDPNTLACELAWQELRASPLFGPMIRGRLYPHSNVSLTLVAEPIPGIARVTMDGRITASRARRLDAEEWRWVLAHCLLHLGFDHLDPAVEHDAAFRAAACVAVTRFQRAVKLGREPDPLPQLLPVTEEAALAARWRREGVPDGFAGPPDLDPTPVRFRPGAEPSWPERFASGLSAAAMAGVPDIPRPGRRHPEELVRKHTFGVVVDTSGSMGRQLMGRALGAIASYATARDVPAARVVFCDAAAYDAGYLPVDGIAGRVRVRGRGGTRLQPAIDLLERADDFPREGPILVITDGECDVLRIRRPHAYLVPRGARLPFTPRGEVFSLR</sequence>
<protein>
    <recommendedName>
        <fullName evidence="3">Metallopeptidase domain-containing protein</fullName>
    </recommendedName>
</protein>
<organism evidence="1 2">
    <name type="scientific">Actinoplanes flavus</name>
    <dbReference type="NCBI Taxonomy" id="2820290"/>
    <lineage>
        <taxon>Bacteria</taxon>
        <taxon>Bacillati</taxon>
        <taxon>Actinomycetota</taxon>
        <taxon>Actinomycetes</taxon>
        <taxon>Micromonosporales</taxon>
        <taxon>Micromonosporaceae</taxon>
        <taxon>Actinoplanes</taxon>
    </lineage>
</organism>
<evidence type="ECO:0000313" key="1">
    <source>
        <dbReference type="EMBL" id="MBO3737022.1"/>
    </source>
</evidence>
<dbReference type="SUPFAM" id="SSF53300">
    <property type="entry name" value="vWA-like"/>
    <property type="match status" value="1"/>
</dbReference>
<keyword evidence="2" id="KW-1185">Reference proteome</keyword>
<proteinExistence type="predicted"/>
<name>A0ABS3UE11_9ACTN</name>
<evidence type="ECO:0000313" key="2">
    <source>
        <dbReference type="Proteomes" id="UP000679690"/>
    </source>
</evidence>
<dbReference type="InterPro" id="IPR036465">
    <property type="entry name" value="vWFA_dom_sf"/>
</dbReference>
<dbReference type="Proteomes" id="UP000679690">
    <property type="component" value="Unassembled WGS sequence"/>
</dbReference>
<dbReference type="PANTHER" id="PTHR38730:SF1">
    <property type="entry name" value="SLL7028 PROTEIN"/>
    <property type="match status" value="1"/>
</dbReference>
<dbReference type="PANTHER" id="PTHR38730">
    <property type="entry name" value="SLL7028 PROTEIN"/>
    <property type="match status" value="1"/>
</dbReference>
<accession>A0ABS3UE11</accession>
<dbReference type="EMBL" id="JAGFNS010000003">
    <property type="protein sequence ID" value="MBO3737022.1"/>
    <property type="molecule type" value="Genomic_DNA"/>
</dbReference>
<reference evidence="1 2" key="1">
    <citation type="submission" date="2021-03" db="EMBL/GenBank/DDBJ databases">
        <title>Actinoplanes flavus sp. nov., a novel actinomycete isolated from Coconut Palm rhizosphere soil.</title>
        <authorList>
            <person name="Luo X."/>
        </authorList>
    </citation>
    <scope>NUCLEOTIDE SEQUENCE [LARGE SCALE GENOMIC DNA]</scope>
    <source>
        <strain evidence="1 2">NEAU-H7</strain>
    </source>
</reference>
<gene>
    <name evidence="1" type="ORF">J5X75_05780</name>
</gene>